<dbReference type="OrthoDB" id="9180406at2"/>
<dbReference type="EMBL" id="CP011144">
    <property type="protein sequence ID" value="AKC85538.1"/>
    <property type="molecule type" value="Genomic_DNA"/>
</dbReference>
<feature type="transmembrane region" description="Helical" evidence="1">
    <location>
        <begin position="161"/>
        <end position="182"/>
    </location>
</feature>
<proteinExistence type="predicted"/>
<keyword evidence="1" id="KW-0472">Membrane</keyword>
<dbReference type="PATRIC" id="fig|314722.6.peg.189"/>
<protein>
    <recommendedName>
        <fullName evidence="4">DUF998 domain-containing protein</fullName>
    </recommendedName>
</protein>
<keyword evidence="1" id="KW-1133">Transmembrane helix</keyword>
<dbReference type="Proteomes" id="UP000033067">
    <property type="component" value="Chromosome"/>
</dbReference>
<keyword evidence="1" id="KW-0812">Transmembrane</keyword>
<reference evidence="2 3" key="1">
    <citation type="journal article" date="2015" name="Genome Announc.">
        <title>Complete Genome Sequence of Pseudoxanthomonas suwonensis Strain J1, a Cellulose-Degrading Bacterium Isolated from Leaf- and Wood-Enriched Soil.</title>
        <authorList>
            <person name="Hou L."/>
            <person name="Jiang J."/>
            <person name="Xu Z."/>
            <person name="Zhou Y."/>
            <person name="Leung F.C."/>
        </authorList>
    </citation>
    <scope>NUCLEOTIDE SEQUENCE [LARGE SCALE GENOMIC DNA]</scope>
    <source>
        <strain evidence="2 3">J1</strain>
    </source>
</reference>
<evidence type="ECO:0000313" key="3">
    <source>
        <dbReference type="Proteomes" id="UP000033067"/>
    </source>
</evidence>
<evidence type="ECO:0000313" key="2">
    <source>
        <dbReference type="EMBL" id="AKC85538.1"/>
    </source>
</evidence>
<dbReference type="AlphaFoldDB" id="A0A0E3YZM1"/>
<dbReference type="RefSeq" id="WP_052629580.1">
    <property type="nucleotide sequence ID" value="NZ_CP011144.1"/>
</dbReference>
<feature type="transmembrane region" description="Helical" evidence="1">
    <location>
        <begin position="125"/>
        <end position="141"/>
    </location>
</feature>
<name>A0A0E3YZM1_9GAMM</name>
<gene>
    <name evidence="2" type="ORF">WQ53_00900</name>
</gene>
<keyword evidence="3" id="KW-1185">Reference proteome</keyword>
<accession>A0A0E3YZM1</accession>
<feature type="transmembrane region" description="Helical" evidence="1">
    <location>
        <begin position="6"/>
        <end position="29"/>
    </location>
</feature>
<feature type="transmembrane region" description="Helical" evidence="1">
    <location>
        <begin position="61"/>
        <end position="79"/>
    </location>
</feature>
<evidence type="ECO:0000256" key="1">
    <source>
        <dbReference type="SAM" id="Phobius"/>
    </source>
</evidence>
<sequence length="227" mass="25362">MPRTTIPLWAIPLAIALIMLVAAHLAWWLSLRAGYIEACNPYWDGCTSISRAARHGLGNHLFRLLMLPCALLLAIHWWLASRWISARGTPAALLAGFGLAAALALGVYATFLGTDGAAYAFLRRYGITLFFGCGFLAQLLFLRRWRRSEPAAAAGRQWRAMAAVCVAMLLLGVTNVLADALLQDRQRQDRLENALEWQLGLLLAGWYLLQAWQWRKERLVVAFAERS</sequence>
<organism evidence="2 3">
    <name type="scientific">Pseudoxanthomonas suwonensis</name>
    <dbReference type="NCBI Taxonomy" id="314722"/>
    <lineage>
        <taxon>Bacteria</taxon>
        <taxon>Pseudomonadati</taxon>
        <taxon>Pseudomonadota</taxon>
        <taxon>Gammaproteobacteria</taxon>
        <taxon>Lysobacterales</taxon>
        <taxon>Lysobacteraceae</taxon>
        <taxon>Pseudoxanthomonas</taxon>
    </lineage>
</organism>
<feature type="transmembrane region" description="Helical" evidence="1">
    <location>
        <begin position="91"/>
        <end position="113"/>
    </location>
</feature>
<dbReference type="KEGG" id="psuw:WQ53_00900"/>
<evidence type="ECO:0008006" key="4">
    <source>
        <dbReference type="Google" id="ProtNLM"/>
    </source>
</evidence>